<accession>A0AAV6WH19</accession>
<name>A0AAV6WH19_9LAMI</name>
<evidence type="ECO:0000313" key="2">
    <source>
        <dbReference type="EMBL" id="KAG8366752.1"/>
    </source>
</evidence>
<organism evidence="2 3">
    <name type="scientific">Buddleja alternifolia</name>
    <dbReference type="NCBI Taxonomy" id="168488"/>
    <lineage>
        <taxon>Eukaryota</taxon>
        <taxon>Viridiplantae</taxon>
        <taxon>Streptophyta</taxon>
        <taxon>Embryophyta</taxon>
        <taxon>Tracheophyta</taxon>
        <taxon>Spermatophyta</taxon>
        <taxon>Magnoliopsida</taxon>
        <taxon>eudicotyledons</taxon>
        <taxon>Gunneridae</taxon>
        <taxon>Pentapetalae</taxon>
        <taxon>asterids</taxon>
        <taxon>lamiids</taxon>
        <taxon>Lamiales</taxon>
        <taxon>Scrophulariaceae</taxon>
        <taxon>Buddlejeae</taxon>
        <taxon>Buddleja</taxon>
    </lineage>
</organism>
<evidence type="ECO:0000313" key="3">
    <source>
        <dbReference type="Proteomes" id="UP000826271"/>
    </source>
</evidence>
<feature type="compositionally biased region" description="Polar residues" evidence="1">
    <location>
        <begin position="1"/>
        <end position="13"/>
    </location>
</feature>
<dbReference type="EMBL" id="WHWC01000016">
    <property type="protein sequence ID" value="KAG8366752.1"/>
    <property type="molecule type" value="Genomic_DNA"/>
</dbReference>
<sequence length="226" mass="24465">MPDPTNLQQQIQQNDDKSNNNYNNLAPNVKPILRRSRSERSEHMNCENFSPTSSMAGVATGKLGGKGSSILSISESVDPLKGMKKKGKASSVIGGTELREKPKHKVPQSKYLTGGHGHPLKGNSLWSDSEVGPSPSEVAAVMAEKRYPLDDDQSSVLDGWSLDESVEGLRSSGQHARKHNDSDGSDLFSCFGNICGYECQCICGKPPKKRSINNRFRHSPSIGTPG</sequence>
<comment type="caution">
    <text evidence="2">The sequence shown here is derived from an EMBL/GenBank/DDBJ whole genome shotgun (WGS) entry which is preliminary data.</text>
</comment>
<protein>
    <submittedName>
        <fullName evidence="2">Uncharacterized protein</fullName>
    </submittedName>
</protein>
<dbReference type="Proteomes" id="UP000826271">
    <property type="component" value="Unassembled WGS sequence"/>
</dbReference>
<evidence type="ECO:0000256" key="1">
    <source>
        <dbReference type="SAM" id="MobiDB-lite"/>
    </source>
</evidence>
<proteinExistence type="predicted"/>
<dbReference type="AlphaFoldDB" id="A0AAV6WH19"/>
<gene>
    <name evidence="2" type="ORF">BUALT_Bualt16G0000300</name>
</gene>
<feature type="region of interest" description="Disordered" evidence="1">
    <location>
        <begin position="1"/>
        <end position="136"/>
    </location>
</feature>
<feature type="compositionally biased region" description="Basic and acidic residues" evidence="1">
    <location>
        <begin position="36"/>
        <end position="45"/>
    </location>
</feature>
<reference evidence="2" key="1">
    <citation type="submission" date="2019-10" db="EMBL/GenBank/DDBJ databases">
        <authorList>
            <person name="Zhang R."/>
            <person name="Pan Y."/>
            <person name="Wang J."/>
            <person name="Ma R."/>
            <person name="Yu S."/>
        </authorList>
    </citation>
    <scope>NUCLEOTIDE SEQUENCE</scope>
    <source>
        <strain evidence="2">LA-IB0</strain>
        <tissue evidence="2">Leaf</tissue>
    </source>
</reference>
<keyword evidence="3" id="KW-1185">Reference proteome</keyword>